<dbReference type="GO" id="GO:0003723">
    <property type="term" value="F:RNA binding"/>
    <property type="evidence" value="ECO:0007669"/>
    <property type="project" value="TreeGrafter"/>
</dbReference>
<evidence type="ECO:0000256" key="4">
    <source>
        <dbReference type="RuleBase" id="RU003815"/>
    </source>
</evidence>
<dbReference type="GO" id="GO:0022627">
    <property type="term" value="C:cytosolic small ribosomal subunit"/>
    <property type="evidence" value="ECO:0007669"/>
    <property type="project" value="TreeGrafter"/>
</dbReference>
<keyword evidence="2 4" id="KW-0689">Ribosomal protein</keyword>
<evidence type="ECO:0000313" key="7">
    <source>
        <dbReference type="Proteomes" id="UP000006502"/>
    </source>
</evidence>
<dbReference type="GO" id="GO:0006412">
    <property type="term" value="P:translation"/>
    <property type="evidence" value="ECO:0007669"/>
    <property type="project" value="InterPro"/>
</dbReference>
<keyword evidence="3 4" id="KW-0687">Ribonucleoprotein</keyword>
<dbReference type="InterPro" id="IPR020574">
    <property type="entry name" value="Ribosomal_uS9_CS"/>
</dbReference>
<reference evidence="6 7" key="1">
    <citation type="journal article" date="2012" name="J. Bacteriol.">
        <title>Genome Sequence of "Candidatus Mycoplasma haemolamae" Strain Purdue, a Red Blood Cell Pathogen of Alpacas (Vicugna pacos) and Llamas (Lama glama).</title>
        <authorList>
            <person name="Guimaraes A.M."/>
            <person name="Toth B."/>
            <person name="Santos A.P."/>
            <person name="do Nascimento N.C."/>
            <person name="Kritchevsky J.E."/>
            <person name="Messick J.B."/>
        </authorList>
    </citation>
    <scope>NUCLEOTIDE SEQUENCE [LARGE SCALE GENOMIC DNA]</scope>
    <source>
        <strain evidence="6 7">Purdue</strain>
    </source>
</reference>
<dbReference type="KEGG" id="mhl:MHLP_01055"/>
<evidence type="ECO:0000256" key="1">
    <source>
        <dbReference type="ARBA" id="ARBA00005251"/>
    </source>
</evidence>
<reference evidence="7" key="2">
    <citation type="submission" date="2012-07" db="EMBL/GenBank/DDBJ databases">
        <title>Complete genome sequence of 'Candidatus Mycoplasma haemolamae'.</title>
        <authorList>
            <person name="Guimaraes A.M.S."/>
            <person name="Toth B."/>
            <person name="Santos A.P."/>
            <person name="Nascimento N.C."/>
            <person name="Sojka J.E."/>
            <person name="Messick J.B."/>
        </authorList>
    </citation>
    <scope>NUCLEOTIDE SEQUENCE [LARGE SCALE GENOMIC DNA]</scope>
    <source>
        <strain evidence="7">Purdue</strain>
    </source>
</reference>
<dbReference type="OrthoDB" id="9803965at2"/>
<dbReference type="InterPro" id="IPR014721">
    <property type="entry name" value="Ribsml_uS5_D2-typ_fold_subgr"/>
</dbReference>
<dbReference type="PATRIC" id="fig|1212765.3.peg.238"/>
<evidence type="ECO:0000256" key="3">
    <source>
        <dbReference type="ARBA" id="ARBA00023274"/>
    </source>
</evidence>
<proteinExistence type="inferred from homology"/>
<dbReference type="PANTHER" id="PTHR21569">
    <property type="entry name" value="RIBOSOMAL PROTEIN S9"/>
    <property type="match status" value="1"/>
</dbReference>
<evidence type="ECO:0000313" key="6">
    <source>
        <dbReference type="EMBL" id="AFO51791.1"/>
    </source>
</evidence>
<dbReference type="EMBL" id="CP003731">
    <property type="protein sequence ID" value="AFO51791.1"/>
    <property type="molecule type" value="Genomic_DNA"/>
</dbReference>
<protein>
    <recommendedName>
        <fullName evidence="5">30S ribosomal protein S9</fullName>
    </recommendedName>
</protein>
<dbReference type="PANTHER" id="PTHR21569:SF1">
    <property type="entry name" value="SMALL RIBOSOMAL SUBUNIT PROTEIN US9M"/>
    <property type="match status" value="1"/>
</dbReference>
<comment type="similarity">
    <text evidence="1 4">Belongs to the universal ribosomal protein uS9 family.</text>
</comment>
<organism evidence="6 7">
    <name type="scientific">Mycoplasma haematolamae (strain Purdue)</name>
    <dbReference type="NCBI Taxonomy" id="1212765"/>
    <lineage>
        <taxon>Bacteria</taxon>
        <taxon>Bacillati</taxon>
        <taxon>Mycoplasmatota</taxon>
        <taxon>Mollicutes</taxon>
        <taxon>Mycoplasmataceae</taxon>
        <taxon>Mycoplasma</taxon>
    </lineage>
</organism>
<sequence length="144" mass="16850">MSSEIRACSRRKKCRVNIILTPIEGTKQHELYIYIKKDGTYRESTVNEYFKDEFLYPIITSPFSYLPSRVLSQKYSIKVYPRGGGLSSQAKALTLAIARALLTYYPEMRNSLRRANLLTQDSRIKERKKIGKYKARRSPQFTKR</sequence>
<dbReference type="GO" id="GO:0003735">
    <property type="term" value="F:structural constituent of ribosome"/>
    <property type="evidence" value="ECO:0007669"/>
    <property type="project" value="InterPro"/>
</dbReference>
<dbReference type="SUPFAM" id="SSF54211">
    <property type="entry name" value="Ribosomal protein S5 domain 2-like"/>
    <property type="match status" value="1"/>
</dbReference>
<gene>
    <name evidence="6" type="primary">rpsI</name>
    <name evidence="6" type="ordered locus">MHLP_01055</name>
</gene>
<dbReference type="Proteomes" id="UP000006502">
    <property type="component" value="Chromosome"/>
</dbReference>
<dbReference type="Gene3D" id="3.30.230.10">
    <property type="match status" value="1"/>
</dbReference>
<dbReference type="InterPro" id="IPR000754">
    <property type="entry name" value="Ribosomal_uS9"/>
</dbReference>
<keyword evidence="7" id="KW-1185">Reference proteome</keyword>
<dbReference type="HOGENOM" id="CLU_046483_2_1_14"/>
<dbReference type="InterPro" id="IPR020568">
    <property type="entry name" value="Ribosomal_Su5_D2-typ_SF"/>
</dbReference>
<evidence type="ECO:0000256" key="5">
    <source>
        <dbReference type="RuleBase" id="RU003816"/>
    </source>
</evidence>
<dbReference type="PROSITE" id="PS00360">
    <property type="entry name" value="RIBOSOMAL_S9"/>
    <property type="match status" value="1"/>
</dbReference>
<dbReference type="Pfam" id="PF00380">
    <property type="entry name" value="Ribosomal_S9"/>
    <property type="match status" value="1"/>
</dbReference>
<evidence type="ECO:0000256" key="2">
    <source>
        <dbReference type="ARBA" id="ARBA00022980"/>
    </source>
</evidence>
<accession>I7CEW0</accession>
<name>I7CEW0_MYCHA</name>
<dbReference type="STRING" id="1212765.MHLP_01055"/>
<dbReference type="AlphaFoldDB" id="I7CEW0"/>